<keyword evidence="1" id="KW-0813">Transport</keyword>
<dbReference type="GO" id="GO:0005524">
    <property type="term" value="F:ATP binding"/>
    <property type="evidence" value="ECO:0007669"/>
    <property type="project" value="UniProtKB-KW"/>
</dbReference>
<dbReference type="PANTHER" id="PTHR42939">
    <property type="entry name" value="ABC TRANSPORTER ATP-BINDING PROTEIN ALBC-RELATED"/>
    <property type="match status" value="1"/>
</dbReference>
<dbReference type="Proteomes" id="UP000266506">
    <property type="component" value="Unassembled WGS sequence"/>
</dbReference>
<dbReference type="AlphaFoldDB" id="A0A397RW25"/>
<dbReference type="InterPro" id="IPR027417">
    <property type="entry name" value="P-loop_NTPase"/>
</dbReference>
<accession>A0A397RW25</accession>
<keyword evidence="3 5" id="KW-0067">ATP-binding</keyword>
<reference evidence="5 6" key="1">
    <citation type="submission" date="2018-08" db="EMBL/GenBank/DDBJ databases">
        <title>Genomic Encyclopedia of Archaeal and Bacterial Type Strains, Phase II (KMG-II): from individual species to whole genera.</title>
        <authorList>
            <person name="Goeker M."/>
        </authorList>
    </citation>
    <scope>NUCLEOTIDE SEQUENCE [LARGE SCALE GENOMIC DNA]</scope>
    <source>
        <strain evidence="5 6">ATCC 27112</strain>
    </source>
</reference>
<evidence type="ECO:0000256" key="2">
    <source>
        <dbReference type="ARBA" id="ARBA00022741"/>
    </source>
</evidence>
<keyword evidence="2" id="KW-0547">Nucleotide-binding</keyword>
<evidence type="ECO:0000313" key="5">
    <source>
        <dbReference type="EMBL" id="RIA75837.1"/>
    </source>
</evidence>
<evidence type="ECO:0000313" key="6">
    <source>
        <dbReference type="Proteomes" id="UP000266506"/>
    </source>
</evidence>
<protein>
    <submittedName>
        <fullName evidence="5">ABC-2 type transport system ATP-binding protein</fullName>
    </submittedName>
</protein>
<gene>
    <name evidence="5" type="ORF">EI71_01136</name>
</gene>
<dbReference type="Pfam" id="PF00005">
    <property type="entry name" value="ABC_tran"/>
    <property type="match status" value="1"/>
</dbReference>
<proteinExistence type="predicted"/>
<name>A0A397RW25_9MOLU</name>
<dbReference type="RefSeq" id="WP_119016276.1">
    <property type="nucleotide sequence ID" value="NZ_QXEV01000010.1"/>
</dbReference>
<feature type="domain" description="ABC transporter" evidence="4">
    <location>
        <begin position="2"/>
        <end position="200"/>
    </location>
</feature>
<dbReference type="SMART" id="SM00382">
    <property type="entry name" value="AAA"/>
    <property type="match status" value="1"/>
</dbReference>
<dbReference type="GO" id="GO:0016887">
    <property type="term" value="F:ATP hydrolysis activity"/>
    <property type="evidence" value="ECO:0007669"/>
    <property type="project" value="InterPro"/>
</dbReference>
<evidence type="ECO:0000259" key="4">
    <source>
        <dbReference type="PROSITE" id="PS50893"/>
    </source>
</evidence>
<evidence type="ECO:0000256" key="1">
    <source>
        <dbReference type="ARBA" id="ARBA00022448"/>
    </source>
</evidence>
<keyword evidence="6" id="KW-1185">Reference proteome</keyword>
<dbReference type="EMBL" id="QXEV01000010">
    <property type="protein sequence ID" value="RIA75837.1"/>
    <property type="molecule type" value="Genomic_DNA"/>
</dbReference>
<comment type="caution">
    <text evidence="5">The sequence shown here is derived from an EMBL/GenBank/DDBJ whole genome shotgun (WGS) entry which is preliminary data.</text>
</comment>
<dbReference type="PANTHER" id="PTHR42939:SF1">
    <property type="entry name" value="ABC TRANSPORTER ATP-BINDING PROTEIN ALBC-RELATED"/>
    <property type="match status" value="1"/>
</dbReference>
<dbReference type="InterPro" id="IPR003593">
    <property type="entry name" value="AAA+_ATPase"/>
</dbReference>
<dbReference type="SUPFAM" id="SSF52540">
    <property type="entry name" value="P-loop containing nucleoside triphosphate hydrolases"/>
    <property type="match status" value="1"/>
</dbReference>
<organism evidence="5 6">
    <name type="scientific">Anaeroplasma bactoclasticum</name>
    <dbReference type="NCBI Taxonomy" id="2088"/>
    <lineage>
        <taxon>Bacteria</taxon>
        <taxon>Bacillati</taxon>
        <taxon>Mycoplasmatota</taxon>
        <taxon>Mollicutes</taxon>
        <taxon>Anaeroplasmatales</taxon>
        <taxon>Anaeroplasmataceae</taxon>
        <taxon>Anaeroplasma</taxon>
    </lineage>
</organism>
<dbReference type="PROSITE" id="PS50893">
    <property type="entry name" value="ABC_TRANSPORTER_2"/>
    <property type="match status" value="1"/>
</dbReference>
<dbReference type="Gene3D" id="3.40.50.300">
    <property type="entry name" value="P-loop containing nucleotide triphosphate hydrolases"/>
    <property type="match status" value="1"/>
</dbReference>
<evidence type="ECO:0000256" key="3">
    <source>
        <dbReference type="ARBA" id="ARBA00022840"/>
    </source>
</evidence>
<dbReference type="OrthoDB" id="9778547at2"/>
<sequence>MLELITVEKKYKDHTVFSNMTLSFKEGNLYILQGVNGSGKSTILKLIAGIAYKTSGKIMKSGSVSFLPDKFTFPKLMRVKSYLMEVFSFVKDKNKLYTDLISLYQIPNKRIGDLSKGNLEKLGILQILNTPADIYLLDEPLDGLDDFAKKILRDEIKNKLKENKIVILSLHNKTYFNELNPIIIEIKEGMVNEKKKRKEAN</sequence>
<dbReference type="InterPro" id="IPR003439">
    <property type="entry name" value="ABC_transporter-like_ATP-bd"/>
</dbReference>
<dbReference type="InterPro" id="IPR051782">
    <property type="entry name" value="ABC_Transporter_VariousFunc"/>
</dbReference>
<dbReference type="InParanoid" id="A0A397RW25"/>